<evidence type="ECO:0000313" key="8">
    <source>
        <dbReference type="Proteomes" id="UP000823913"/>
    </source>
</evidence>
<feature type="domain" description="YqgF/RNase H-like" evidence="6">
    <location>
        <begin position="2"/>
        <end position="102"/>
    </location>
</feature>
<dbReference type="GO" id="GO:0004518">
    <property type="term" value="F:nuclease activity"/>
    <property type="evidence" value="ECO:0007669"/>
    <property type="project" value="UniProtKB-KW"/>
</dbReference>
<evidence type="ECO:0000313" key="7">
    <source>
        <dbReference type="EMBL" id="HIR66717.1"/>
    </source>
</evidence>
<evidence type="ECO:0000259" key="6">
    <source>
        <dbReference type="SMART" id="SM00732"/>
    </source>
</evidence>
<dbReference type="CDD" id="cd16964">
    <property type="entry name" value="YqgF"/>
    <property type="match status" value="1"/>
</dbReference>
<evidence type="ECO:0000256" key="1">
    <source>
        <dbReference type="ARBA" id="ARBA00022490"/>
    </source>
</evidence>
<dbReference type="Gene3D" id="3.30.420.140">
    <property type="entry name" value="YqgF/RNase H-like domain"/>
    <property type="match status" value="1"/>
</dbReference>
<evidence type="ECO:0000256" key="4">
    <source>
        <dbReference type="ARBA" id="ARBA00022801"/>
    </source>
</evidence>
<keyword evidence="3 5" id="KW-0540">Nuclease</keyword>
<dbReference type="EC" id="3.1.-.-" evidence="5"/>
<comment type="function">
    <text evidence="5">Could be a nuclease involved in processing of the 5'-end of pre-16S rRNA.</text>
</comment>
<gene>
    <name evidence="7" type="primary">ruvX</name>
    <name evidence="7" type="ORF">IAB94_01570</name>
</gene>
<organism evidence="7 8">
    <name type="scientific">Candidatus Coproplasma avicola</name>
    <dbReference type="NCBI Taxonomy" id="2840744"/>
    <lineage>
        <taxon>Bacteria</taxon>
        <taxon>Bacillati</taxon>
        <taxon>Bacillota</taxon>
        <taxon>Clostridia</taxon>
        <taxon>Eubacteriales</taxon>
        <taxon>Candidatus Coproplasma</taxon>
    </lineage>
</organism>
<dbReference type="GO" id="GO:0005829">
    <property type="term" value="C:cytosol"/>
    <property type="evidence" value="ECO:0007669"/>
    <property type="project" value="TreeGrafter"/>
</dbReference>
<dbReference type="HAMAP" id="MF_00651">
    <property type="entry name" value="Nuclease_YqgF"/>
    <property type="match status" value="1"/>
</dbReference>
<keyword evidence="1 5" id="KW-0963">Cytoplasm</keyword>
<dbReference type="AlphaFoldDB" id="A0A9D1E572"/>
<reference evidence="7" key="1">
    <citation type="submission" date="2020-10" db="EMBL/GenBank/DDBJ databases">
        <authorList>
            <person name="Gilroy R."/>
        </authorList>
    </citation>
    <scope>NUCLEOTIDE SEQUENCE</scope>
    <source>
        <strain evidence="7">ChiW16-3235</strain>
    </source>
</reference>
<proteinExistence type="inferred from homology"/>
<dbReference type="Pfam" id="PF03652">
    <property type="entry name" value="RuvX"/>
    <property type="match status" value="1"/>
</dbReference>
<sequence length="141" mass="15839">MERYIAFDIGDKRIGVAVSDPFNTYALPSQTYFRKGFEKDVEALAHLAEEKGATTIICGLPVNFDGSEALQTGKTRRFIQALCERTAIPVVCEDERFTTMMAHEVLISEGMRREKRKNYVDALAAANILDGYLNKINKSKN</sequence>
<comment type="subcellular location">
    <subcellularLocation>
        <location evidence="5">Cytoplasm</location>
    </subcellularLocation>
</comment>
<dbReference type="NCBIfam" id="TIGR00250">
    <property type="entry name" value="RNAse_H_YqgF"/>
    <property type="match status" value="1"/>
</dbReference>
<dbReference type="InterPro" id="IPR006641">
    <property type="entry name" value="YqgF/RNaseH-like_dom"/>
</dbReference>
<dbReference type="PANTHER" id="PTHR33317:SF4">
    <property type="entry name" value="POLYNUCLEOTIDYL TRANSFERASE, RIBONUCLEASE H-LIKE SUPERFAMILY PROTEIN"/>
    <property type="match status" value="1"/>
</dbReference>
<dbReference type="GO" id="GO:0016788">
    <property type="term" value="F:hydrolase activity, acting on ester bonds"/>
    <property type="evidence" value="ECO:0007669"/>
    <property type="project" value="UniProtKB-UniRule"/>
</dbReference>
<dbReference type="InterPro" id="IPR037027">
    <property type="entry name" value="YqgF/RNaseH-like_dom_sf"/>
</dbReference>
<comment type="caution">
    <text evidence="7">The sequence shown here is derived from an EMBL/GenBank/DDBJ whole genome shotgun (WGS) entry which is preliminary data.</text>
</comment>
<evidence type="ECO:0000256" key="2">
    <source>
        <dbReference type="ARBA" id="ARBA00022517"/>
    </source>
</evidence>
<dbReference type="Proteomes" id="UP000823913">
    <property type="component" value="Unassembled WGS sequence"/>
</dbReference>
<dbReference type="PANTHER" id="PTHR33317">
    <property type="entry name" value="POLYNUCLEOTIDYL TRANSFERASE, RIBONUCLEASE H-LIKE SUPERFAMILY PROTEIN"/>
    <property type="match status" value="1"/>
</dbReference>
<evidence type="ECO:0000256" key="3">
    <source>
        <dbReference type="ARBA" id="ARBA00022722"/>
    </source>
</evidence>
<evidence type="ECO:0000256" key="5">
    <source>
        <dbReference type="HAMAP-Rule" id="MF_00651"/>
    </source>
</evidence>
<reference evidence="7" key="2">
    <citation type="journal article" date="2021" name="PeerJ">
        <title>Extensive microbial diversity within the chicken gut microbiome revealed by metagenomics and culture.</title>
        <authorList>
            <person name="Gilroy R."/>
            <person name="Ravi A."/>
            <person name="Getino M."/>
            <person name="Pursley I."/>
            <person name="Horton D.L."/>
            <person name="Alikhan N.F."/>
            <person name="Baker D."/>
            <person name="Gharbi K."/>
            <person name="Hall N."/>
            <person name="Watson M."/>
            <person name="Adriaenssens E.M."/>
            <person name="Foster-Nyarko E."/>
            <person name="Jarju S."/>
            <person name="Secka A."/>
            <person name="Antonio M."/>
            <person name="Oren A."/>
            <person name="Chaudhuri R.R."/>
            <person name="La Ragione R."/>
            <person name="Hildebrand F."/>
            <person name="Pallen M.J."/>
        </authorList>
    </citation>
    <scope>NUCLEOTIDE SEQUENCE</scope>
    <source>
        <strain evidence="7">ChiW16-3235</strain>
    </source>
</reference>
<dbReference type="InterPro" id="IPR012337">
    <property type="entry name" value="RNaseH-like_sf"/>
</dbReference>
<dbReference type="GO" id="GO:0000967">
    <property type="term" value="P:rRNA 5'-end processing"/>
    <property type="evidence" value="ECO:0007669"/>
    <property type="project" value="UniProtKB-UniRule"/>
</dbReference>
<comment type="similarity">
    <text evidence="5">Belongs to the YqgF HJR family.</text>
</comment>
<dbReference type="SMART" id="SM00732">
    <property type="entry name" value="YqgFc"/>
    <property type="match status" value="1"/>
</dbReference>
<accession>A0A9D1E572</accession>
<protein>
    <recommendedName>
        <fullName evidence="5">Putative pre-16S rRNA nuclease</fullName>
        <ecNumber evidence="5">3.1.-.-</ecNumber>
    </recommendedName>
</protein>
<dbReference type="EMBL" id="DVHK01000038">
    <property type="protein sequence ID" value="HIR66717.1"/>
    <property type="molecule type" value="Genomic_DNA"/>
</dbReference>
<dbReference type="SUPFAM" id="SSF53098">
    <property type="entry name" value="Ribonuclease H-like"/>
    <property type="match status" value="1"/>
</dbReference>
<dbReference type="InterPro" id="IPR005227">
    <property type="entry name" value="YqgF"/>
</dbReference>
<keyword evidence="2 5" id="KW-0690">Ribosome biogenesis</keyword>
<keyword evidence="4 5" id="KW-0378">Hydrolase</keyword>
<name>A0A9D1E572_9FIRM</name>